<dbReference type="EMBL" id="JBHLTC010000011">
    <property type="protein sequence ID" value="MFC0624391.1"/>
    <property type="molecule type" value="Genomic_DNA"/>
</dbReference>
<proteinExistence type="predicted"/>
<keyword evidence="2" id="KW-1185">Reference proteome</keyword>
<evidence type="ECO:0000313" key="2">
    <source>
        <dbReference type="Proteomes" id="UP001589890"/>
    </source>
</evidence>
<comment type="caution">
    <text evidence="1">The sequence shown here is derived from an EMBL/GenBank/DDBJ whole genome shotgun (WGS) entry which is preliminary data.</text>
</comment>
<dbReference type="Proteomes" id="UP001589890">
    <property type="component" value="Unassembled WGS sequence"/>
</dbReference>
<gene>
    <name evidence="1" type="ORF">ACFFGN_09995</name>
</gene>
<protein>
    <submittedName>
        <fullName evidence="1">Uncharacterized protein</fullName>
    </submittedName>
</protein>
<organism evidence="1 2">
    <name type="scientific">Kribbella deserti</name>
    <dbReference type="NCBI Taxonomy" id="1926257"/>
    <lineage>
        <taxon>Bacteria</taxon>
        <taxon>Bacillati</taxon>
        <taxon>Actinomycetota</taxon>
        <taxon>Actinomycetes</taxon>
        <taxon>Propionibacteriales</taxon>
        <taxon>Kribbellaceae</taxon>
        <taxon>Kribbella</taxon>
    </lineage>
</organism>
<evidence type="ECO:0000313" key="1">
    <source>
        <dbReference type="EMBL" id="MFC0624391.1"/>
    </source>
</evidence>
<reference evidence="1 2" key="1">
    <citation type="submission" date="2024-09" db="EMBL/GenBank/DDBJ databases">
        <authorList>
            <person name="Sun Q."/>
            <person name="Mori K."/>
        </authorList>
    </citation>
    <scope>NUCLEOTIDE SEQUENCE [LARGE SCALE GENOMIC DNA]</scope>
    <source>
        <strain evidence="1 2">CGMCC 1.15906</strain>
    </source>
</reference>
<accession>A0ABV6QIB7</accession>
<name>A0ABV6QIB7_9ACTN</name>
<sequence>MRFGLAMESVDRAGMSMALYPALRELKASGTVDRLLDNVVSASAEGYSFPTNLDRDQPIGGLAPPSQAELVRQALAENWPADRLQQTLTEQDHRRRTS</sequence>